<keyword evidence="9" id="KW-0472">Membrane</keyword>
<evidence type="ECO:0000256" key="7">
    <source>
        <dbReference type="ARBA" id="ARBA00022982"/>
    </source>
</evidence>
<accession>A0A6I9W6N5</accession>
<keyword evidence="7" id="KW-0249">Electron transport</keyword>
<dbReference type="GO" id="GO:0005743">
    <property type="term" value="C:mitochondrial inner membrane"/>
    <property type="evidence" value="ECO:0007669"/>
    <property type="project" value="UniProtKB-SubCell"/>
</dbReference>
<evidence type="ECO:0000256" key="8">
    <source>
        <dbReference type="ARBA" id="ARBA00023128"/>
    </source>
</evidence>
<dbReference type="PANTHER" id="PTHR12022">
    <property type="entry name" value="UBIQUINOL-CYTOCHROME C REDUCTASE COMPLEX 14 KD PROTEIN"/>
    <property type="match status" value="1"/>
</dbReference>
<evidence type="ECO:0000256" key="2">
    <source>
        <dbReference type="ARBA" id="ARBA00008554"/>
    </source>
</evidence>
<dbReference type="InterPro" id="IPR003197">
    <property type="entry name" value="QCR7"/>
</dbReference>
<dbReference type="KEGG" id="pbar:105425291"/>
<evidence type="ECO:0000256" key="10">
    <source>
        <dbReference type="ARBA" id="ARBA00031021"/>
    </source>
</evidence>
<keyword evidence="4" id="KW-0813">Transport</keyword>
<sequence>MSPIIKFPWILKNLKLPKQNFAQNQYDCGQNWKYTLKKFAFNWSGYNKYGLYTHDIIDETYPYIKEALRRIPKDMHDARNFRIIRAAQLNFLKIYLPKEKWVTYEQDIEYRYLRPYIEEIQAEQAEINEFGCNYNYSDNDCPTDEMK</sequence>
<evidence type="ECO:0000256" key="9">
    <source>
        <dbReference type="ARBA" id="ARBA00023136"/>
    </source>
</evidence>
<dbReference type="Proteomes" id="UP000504615">
    <property type="component" value="Unplaced"/>
</dbReference>
<organism evidence="13 14">
    <name type="scientific">Pogonomyrmex barbatus</name>
    <name type="common">red harvester ant</name>
    <dbReference type="NCBI Taxonomy" id="144034"/>
    <lineage>
        <taxon>Eukaryota</taxon>
        <taxon>Metazoa</taxon>
        <taxon>Ecdysozoa</taxon>
        <taxon>Arthropoda</taxon>
        <taxon>Hexapoda</taxon>
        <taxon>Insecta</taxon>
        <taxon>Pterygota</taxon>
        <taxon>Neoptera</taxon>
        <taxon>Endopterygota</taxon>
        <taxon>Hymenoptera</taxon>
        <taxon>Apocrita</taxon>
        <taxon>Aculeata</taxon>
        <taxon>Formicoidea</taxon>
        <taxon>Formicidae</taxon>
        <taxon>Myrmicinae</taxon>
        <taxon>Pogonomyrmex</taxon>
    </lineage>
</organism>
<dbReference type="SUPFAM" id="SSF81524">
    <property type="entry name" value="14 kDa protein of cytochrome bc1 complex (Ubiquinol-cytochrome c reductase)"/>
    <property type="match status" value="1"/>
</dbReference>
<keyword evidence="13" id="KW-1185">Reference proteome</keyword>
<dbReference type="AlphaFoldDB" id="A0A6I9W6N5"/>
<dbReference type="GO" id="GO:0006122">
    <property type="term" value="P:mitochondrial electron transport, ubiquinol to cytochrome c"/>
    <property type="evidence" value="ECO:0007669"/>
    <property type="project" value="InterPro"/>
</dbReference>
<keyword evidence="8" id="KW-0496">Mitochondrion</keyword>
<comment type="subcellular location">
    <subcellularLocation>
        <location evidence="1">Mitochondrion inner membrane</location>
        <topology evidence="1">Peripheral membrane protein</topology>
        <orientation evidence="1">Matrix side</orientation>
    </subcellularLocation>
</comment>
<dbReference type="RefSeq" id="XP_011634297.1">
    <property type="nucleotide sequence ID" value="XM_011635995.1"/>
</dbReference>
<dbReference type="Pfam" id="PF02271">
    <property type="entry name" value="UCR_14kD"/>
    <property type="match status" value="1"/>
</dbReference>
<name>A0A6I9W6N5_9HYME</name>
<dbReference type="InterPro" id="IPR036544">
    <property type="entry name" value="QCR7_sf"/>
</dbReference>
<evidence type="ECO:0000313" key="13">
    <source>
        <dbReference type="Proteomes" id="UP000504615"/>
    </source>
</evidence>
<dbReference type="Gene3D" id="1.10.1090.10">
    <property type="entry name" value="Cytochrome b-c1 complex subunit 7"/>
    <property type="match status" value="1"/>
</dbReference>
<evidence type="ECO:0000313" key="14">
    <source>
        <dbReference type="RefSeq" id="XP_011634297.1"/>
    </source>
</evidence>
<dbReference type="GeneID" id="105425291"/>
<evidence type="ECO:0000256" key="5">
    <source>
        <dbReference type="ARBA" id="ARBA00022660"/>
    </source>
</evidence>
<evidence type="ECO:0000256" key="4">
    <source>
        <dbReference type="ARBA" id="ARBA00022448"/>
    </source>
</evidence>
<evidence type="ECO:0000256" key="6">
    <source>
        <dbReference type="ARBA" id="ARBA00022792"/>
    </source>
</evidence>
<protein>
    <recommendedName>
        <fullName evidence="3">Cytochrome b-c1 complex subunit 7</fullName>
    </recommendedName>
    <alternativeName>
        <fullName evidence="10">Complex III subunit VII</fullName>
    </alternativeName>
    <alternativeName>
        <fullName evidence="11">Ubiquinol-cytochrome c reductase complex 14 kDa protein</fullName>
    </alternativeName>
</protein>
<evidence type="ECO:0000256" key="3">
    <source>
        <dbReference type="ARBA" id="ARBA00016323"/>
    </source>
</evidence>
<reference evidence="14" key="1">
    <citation type="submission" date="2025-08" db="UniProtKB">
        <authorList>
            <consortium name="RefSeq"/>
        </authorList>
    </citation>
    <scope>IDENTIFICATION</scope>
</reference>
<evidence type="ECO:0000256" key="12">
    <source>
        <dbReference type="ARBA" id="ARBA00038521"/>
    </source>
</evidence>
<proteinExistence type="inferred from homology"/>
<gene>
    <name evidence="14" type="primary">LOC105425291</name>
</gene>
<dbReference type="PANTHER" id="PTHR12022:SF0">
    <property type="entry name" value="CYTOCHROME B-C1 COMPLEX SUBUNIT 7"/>
    <property type="match status" value="1"/>
</dbReference>
<keyword evidence="5" id="KW-0679">Respiratory chain</keyword>
<keyword evidence="6" id="KW-0999">Mitochondrion inner membrane</keyword>
<dbReference type="GO" id="GO:0045275">
    <property type="term" value="C:respiratory chain complex III"/>
    <property type="evidence" value="ECO:0007669"/>
    <property type="project" value="InterPro"/>
</dbReference>
<dbReference type="OrthoDB" id="425749at2759"/>
<comment type="subunit">
    <text evidence="12">Component of the ubiquinol-cytochrome c oxidoreductase (cytochrome b-c1 complex, complex III, CIII), a multisubunit enzyme composed of 3 respiratory subunits cytochrome b, cytochrome c1 and Rieske protein, 2 core protein subunits, and additional low-molecular weight protein subunits. The complex exists as an obligatory dimer and forms supercomplexes (SCs) in the inner mitochondrial membrane with cytochrome c oxidase (complex IV, CIV).</text>
</comment>
<evidence type="ECO:0000256" key="11">
    <source>
        <dbReference type="ARBA" id="ARBA00032927"/>
    </source>
</evidence>
<evidence type="ECO:0000256" key="1">
    <source>
        <dbReference type="ARBA" id="ARBA00004443"/>
    </source>
</evidence>
<comment type="similarity">
    <text evidence="2">Belongs to the UQCRB/QCR7 family.</text>
</comment>